<proteinExistence type="predicted"/>
<comment type="caution">
    <text evidence="1">The sequence shown here is derived from an EMBL/GenBank/DDBJ whole genome shotgun (WGS) entry which is preliminary data.</text>
</comment>
<reference evidence="1" key="1">
    <citation type="submission" date="2021-09" db="EMBL/GenBank/DDBJ databases">
        <authorList>
            <consortium name="Pathogen Informatics"/>
        </authorList>
    </citation>
    <scope>NUCLEOTIDE SEQUENCE</scope>
</reference>
<name>A0A8J2LWD5_9BILA</name>
<protein>
    <recommendedName>
        <fullName evidence="3">Domain of unknown function DB domain-containing protein</fullName>
    </recommendedName>
</protein>
<dbReference type="PANTHER" id="PTHR46705">
    <property type="entry name" value="PROTEIN CBG09805"/>
    <property type="match status" value="1"/>
</dbReference>
<gene>
    <name evidence="1" type="ORF">CJOHNSTONI_LOCUS1604</name>
</gene>
<evidence type="ECO:0000313" key="2">
    <source>
        <dbReference type="Proteomes" id="UP000746747"/>
    </source>
</evidence>
<dbReference type="AlphaFoldDB" id="A0A8J2LWD5"/>
<sequence length="147" mass="16460">MVYCQPAPVAHPMVCNCAPSYGCGQYGCYKLKAQASKNMRLSSLDNGQQRLNGLQLPLEKSSKLIPLEPFRLGKTVSLKVMDERRALAMASPTAAELPMKGRTFQDPNEAFLECCMDRHLPDACLNKCNFNYYNQHAVCFILILILK</sequence>
<dbReference type="PANTHER" id="PTHR46705:SF6">
    <property type="entry name" value="DOMAIN OF UNKNOWN FUNCTION DB DOMAIN-CONTAINING PROTEIN"/>
    <property type="match status" value="1"/>
</dbReference>
<dbReference type="EMBL" id="CAKAEH010000498">
    <property type="protein sequence ID" value="CAG9531183.1"/>
    <property type="molecule type" value="Genomic_DNA"/>
</dbReference>
<evidence type="ECO:0000313" key="1">
    <source>
        <dbReference type="EMBL" id="CAG9531183.1"/>
    </source>
</evidence>
<dbReference type="Proteomes" id="UP000746747">
    <property type="component" value="Unassembled WGS sequence"/>
</dbReference>
<dbReference type="OrthoDB" id="5843172at2759"/>
<accession>A0A8J2LWD5</accession>
<keyword evidence="2" id="KW-1185">Reference proteome</keyword>
<evidence type="ECO:0008006" key="3">
    <source>
        <dbReference type="Google" id="ProtNLM"/>
    </source>
</evidence>
<organism evidence="1 2">
    <name type="scientific">Cercopithifilaria johnstoni</name>
    <dbReference type="NCBI Taxonomy" id="2874296"/>
    <lineage>
        <taxon>Eukaryota</taxon>
        <taxon>Metazoa</taxon>
        <taxon>Ecdysozoa</taxon>
        <taxon>Nematoda</taxon>
        <taxon>Chromadorea</taxon>
        <taxon>Rhabditida</taxon>
        <taxon>Spirurina</taxon>
        <taxon>Spiruromorpha</taxon>
        <taxon>Filarioidea</taxon>
        <taxon>Onchocercidae</taxon>
        <taxon>Cercopithifilaria</taxon>
    </lineage>
</organism>